<dbReference type="AlphaFoldDB" id="A0A6A6R2X1"/>
<proteinExistence type="predicted"/>
<evidence type="ECO:0000313" key="1">
    <source>
        <dbReference type="EMBL" id="KAF2498634.1"/>
    </source>
</evidence>
<sequence>MQHVQHAYPRYFQRPEHRVPPVGVGLETRFRSLAFRICECVWREMFTQPLHNVLGAEEPYVSLILGIMAYLTCCFERRTGRSE</sequence>
<evidence type="ECO:0000313" key="2">
    <source>
        <dbReference type="Proteomes" id="UP000799750"/>
    </source>
</evidence>
<dbReference type="EMBL" id="MU004185">
    <property type="protein sequence ID" value="KAF2498634.1"/>
    <property type="molecule type" value="Genomic_DNA"/>
</dbReference>
<protein>
    <submittedName>
        <fullName evidence="1">Uncharacterized protein</fullName>
    </submittedName>
</protein>
<accession>A0A6A6R2X1</accession>
<organism evidence="1 2">
    <name type="scientific">Lophium mytilinum</name>
    <dbReference type="NCBI Taxonomy" id="390894"/>
    <lineage>
        <taxon>Eukaryota</taxon>
        <taxon>Fungi</taxon>
        <taxon>Dikarya</taxon>
        <taxon>Ascomycota</taxon>
        <taxon>Pezizomycotina</taxon>
        <taxon>Dothideomycetes</taxon>
        <taxon>Pleosporomycetidae</taxon>
        <taxon>Mytilinidiales</taxon>
        <taxon>Mytilinidiaceae</taxon>
        <taxon>Lophium</taxon>
    </lineage>
</organism>
<dbReference type="Proteomes" id="UP000799750">
    <property type="component" value="Unassembled WGS sequence"/>
</dbReference>
<keyword evidence="2" id="KW-1185">Reference proteome</keyword>
<reference evidence="1" key="1">
    <citation type="journal article" date="2020" name="Stud. Mycol.">
        <title>101 Dothideomycetes genomes: a test case for predicting lifestyles and emergence of pathogens.</title>
        <authorList>
            <person name="Haridas S."/>
            <person name="Albert R."/>
            <person name="Binder M."/>
            <person name="Bloem J."/>
            <person name="Labutti K."/>
            <person name="Salamov A."/>
            <person name="Andreopoulos B."/>
            <person name="Baker S."/>
            <person name="Barry K."/>
            <person name="Bills G."/>
            <person name="Bluhm B."/>
            <person name="Cannon C."/>
            <person name="Castanera R."/>
            <person name="Culley D."/>
            <person name="Daum C."/>
            <person name="Ezra D."/>
            <person name="Gonzalez J."/>
            <person name="Henrissat B."/>
            <person name="Kuo A."/>
            <person name="Liang C."/>
            <person name="Lipzen A."/>
            <person name="Lutzoni F."/>
            <person name="Magnuson J."/>
            <person name="Mondo S."/>
            <person name="Nolan M."/>
            <person name="Ohm R."/>
            <person name="Pangilinan J."/>
            <person name="Park H.-J."/>
            <person name="Ramirez L."/>
            <person name="Alfaro M."/>
            <person name="Sun H."/>
            <person name="Tritt A."/>
            <person name="Yoshinaga Y."/>
            <person name="Zwiers L.-H."/>
            <person name="Turgeon B."/>
            <person name="Goodwin S."/>
            <person name="Spatafora J."/>
            <person name="Crous P."/>
            <person name="Grigoriev I."/>
        </authorList>
    </citation>
    <scope>NUCLEOTIDE SEQUENCE</scope>
    <source>
        <strain evidence="1">CBS 269.34</strain>
    </source>
</reference>
<gene>
    <name evidence="1" type="ORF">BU16DRAFT_301382</name>
</gene>
<name>A0A6A6R2X1_9PEZI</name>